<name>A0A7Z2G7M7_9BURK</name>
<gene>
    <name evidence="1" type="ORF">FAZ97_17270</name>
</gene>
<evidence type="ECO:0000313" key="2">
    <source>
        <dbReference type="Proteomes" id="UP000434209"/>
    </source>
</evidence>
<dbReference type="EMBL" id="CP046910">
    <property type="protein sequence ID" value="QGZ56715.1"/>
    <property type="molecule type" value="Genomic_DNA"/>
</dbReference>
<keyword evidence="2" id="KW-1185">Reference proteome</keyword>
<organism evidence="1 2">
    <name type="scientific">Paraburkholderia acidiphila</name>
    <dbReference type="NCBI Taxonomy" id="2571747"/>
    <lineage>
        <taxon>Bacteria</taxon>
        <taxon>Pseudomonadati</taxon>
        <taxon>Pseudomonadota</taxon>
        <taxon>Betaproteobacteria</taxon>
        <taxon>Burkholderiales</taxon>
        <taxon>Burkholderiaceae</taxon>
        <taxon>Paraburkholderia</taxon>
    </lineage>
</organism>
<evidence type="ECO:0000313" key="1">
    <source>
        <dbReference type="EMBL" id="QGZ56715.1"/>
    </source>
</evidence>
<dbReference type="RefSeq" id="WP_158759669.1">
    <property type="nucleotide sequence ID" value="NZ_CP046910.1"/>
</dbReference>
<proteinExistence type="predicted"/>
<accession>A0A7Z2G7M7</accession>
<dbReference type="Proteomes" id="UP000434209">
    <property type="component" value="Chromosome 2"/>
</dbReference>
<reference evidence="1 2" key="1">
    <citation type="submission" date="2019-12" db="EMBL/GenBank/DDBJ databases">
        <title>Paraburkholderia acidiphila 7Q-K02 sp. nov and Paraburkholderia acidisoli DHF22 sp. nov., two strains isolated from forest soil.</title>
        <authorList>
            <person name="Gao Z."/>
            <person name="Qiu L."/>
        </authorList>
    </citation>
    <scope>NUCLEOTIDE SEQUENCE [LARGE SCALE GENOMIC DNA]</scope>
    <source>
        <strain evidence="1 2">7Q-K02</strain>
    </source>
</reference>
<sequence>MRPTPTRLPDELLAQACRTLGVEGAPDEALLNPAVRAAVQAAVRAQIVGRPQRHVGHHVTPRVERESRTQTCFAFDDQTVDLKRLAANDADED</sequence>
<dbReference type="AlphaFoldDB" id="A0A7Z2G7M7"/>
<dbReference type="OrthoDB" id="9102144at2"/>
<protein>
    <submittedName>
        <fullName evidence="1">Uncharacterized protein</fullName>
    </submittedName>
</protein>
<dbReference type="KEGG" id="pacp:FAZ97_17270"/>